<accession>A0ABR0FTF3</accession>
<dbReference type="InterPro" id="IPR036866">
    <property type="entry name" value="RibonucZ/Hydroxyglut_hydro"/>
</dbReference>
<dbReference type="RefSeq" id="XP_062736199.1">
    <property type="nucleotide sequence ID" value="XM_062875616.1"/>
</dbReference>
<evidence type="ECO:0000313" key="2">
    <source>
        <dbReference type="EMBL" id="KAK4647223.1"/>
    </source>
</evidence>
<dbReference type="PANTHER" id="PTHR43084:SF8">
    <property type="entry name" value="METALLO-BETA-LACTAMASE SUPERFAMILY PROTEIN"/>
    <property type="match status" value="1"/>
</dbReference>
<dbReference type="SMART" id="SM00849">
    <property type="entry name" value="Lactamase_B"/>
    <property type="match status" value="1"/>
</dbReference>
<protein>
    <recommendedName>
        <fullName evidence="1">Metallo-beta-lactamase domain-containing protein</fullName>
    </recommendedName>
</protein>
<dbReference type="EMBL" id="JAFFGZ010000002">
    <property type="protein sequence ID" value="KAK4647223.1"/>
    <property type="molecule type" value="Genomic_DNA"/>
</dbReference>
<reference evidence="2 3" key="1">
    <citation type="journal article" date="2023" name="bioRxiv">
        <title>High-quality genome assemblies of four members of thePodospora anserinaspecies complex.</title>
        <authorList>
            <person name="Ament-Velasquez S.L."/>
            <person name="Vogan A.A."/>
            <person name="Wallerman O."/>
            <person name="Hartmann F."/>
            <person name="Gautier V."/>
            <person name="Silar P."/>
            <person name="Giraud T."/>
            <person name="Johannesson H."/>
        </authorList>
    </citation>
    <scope>NUCLEOTIDE SEQUENCE [LARGE SCALE GENOMIC DNA]</scope>
    <source>
        <strain evidence="2 3">CBS 112042</strain>
    </source>
</reference>
<feature type="domain" description="Metallo-beta-lactamase" evidence="1">
    <location>
        <begin position="15"/>
        <end position="230"/>
    </location>
</feature>
<proteinExistence type="predicted"/>
<dbReference type="SUPFAM" id="SSF56281">
    <property type="entry name" value="Metallo-hydrolase/oxidoreductase"/>
    <property type="match status" value="1"/>
</dbReference>
<comment type="caution">
    <text evidence="2">The sequence shown here is derived from an EMBL/GenBank/DDBJ whole genome shotgun (WGS) entry which is preliminary data.</text>
</comment>
<dbReference type="InterPro" id="IPR001279">
    <property type="entry name" value="Metallo-B-lactamas"/>
</dbReference>
<name>A0ABR0FTF3_9PEZI</name>
<dbReference type="Pfam" id="PF00753">
    <property type="entry name" value="Lactamase_B"/>
    <property type="match status" value="1"/>
</dbReference>
<gene>
    <name evidence="2" type="ORF">QC761_123510</name>
</gene>
<dbReference type="Proteomes" id="UP001322138">
    <property type="component" value="Unassembled WGS sequence"/>
</dbReference>
<dbReference type="InterPro" id="IPR051682">
    <property type="entry name" value="Mito_Persulfide_Diox"/>
</dbReference>
<dbReference type="Gene3D" id="3.60.15.10">
    <property type="entry name" value="Ribonuclease Z/Hydroxyacylglutathione hydrolase-like"/>
    <property type="match status" value="1"/>
</dbReference>
<dbReference type="InterPro" id="IPR044528">
    <property type="entry name" value="POD-like_MBL-fold"/>
</dbReference>
<dbReference type="CDD" id="cd07724">
    <property type="entry name" value="POD-like_MBL-fold"/>
    <property type="match status" value="1"/>
</dbReference>
<evidence type="ECO:0000259" key="1">
    <source>
        <dbReference type="SMART" id="SM00849"/>
    </source>
</evidence>
<evidence type="ECO:0000313" key="3">
    <source>
        <dbReference type="Proteomes" id="UP001322138"/>
    </source>
</evidence>
<keyword evidence="3" id="KW-1185">Reference proteome</keyword>
<dbReference type="GeneID" id="87895098"/>
<dbReference type="PANTHER" id="PTHR43084">
    <property type="entry name" value="PERSULFIDE DIOXYGENASE ETHE1"/>
    <property type="match status" value="1"/>
</dbReference>
<organism evidence="2 3">
    <name type="scientific">Podospora bellae-mahoneyi</name>
    <dbReference type="NCBI Taxonomy" id="2093777"/>
    <lineage>
        <taxon>Eukaryota</taxon>
        <taxon>Fungi</taxon>
        <taxon>Dikarya</taxon>
        <taxon>Ascomycota</taxon>
        <taxon>Pezizomycotina</taxon>
        <taxon>Sordariomycetes</taxon>
        <taxon>Sordariomycetidae</taxon>
        <taxon>Sordariales</taxon>
        <taxon>Podosporaceae</taxon>
        <taxon>Podospora</taxon>
    </lineage>
</organism>
<sequence>MASPIVHPIFEPVTGTWQYIIADPSTLAAAIIDPVLNFEPARNTVSTATADSLLDIVVQNNYKVGYLLETHTHADHLSASRYLQLKLAQSTNPKTGIGKRIVQAQTTFAQKYGVEQSELEDVFDFLWEDDQTFRIGDLEAKVVHLPGHTPDHVGYLIGGLFLSLSSSVGDFDADRLTLTTADNIFCGDSLFLPDVGSARCDFPGGDAVQLYHSVQTLFSLPPHHKIYTGHDYPSGDRSDPVPYTTVAEQQERNKHLKIGTTQQEFVNWRQERDSGLGEPRLLHQSLQVNIRGGRLPRSGMLVLPLKGTREVGGVRL</sequence>